<accession>A0A167WU14</accession>
<dbReference type="Proteomes" id="UP000076532">
    <property type="component" value="Unassembled WGS sequence"/>
</dbReference>
<dbReference type="STRING" id="436010.A0A167WU14"/>
<evidence type="ECO:0000313" key="1">
    <source>
        <dbReference type="EMBL" id="KZP06475.1"/>
    </source>
</evidence>
<sequence>MLRAYLDGFFAGRPRVEFMGSDGGLLGLANFSGLKSIRSGPAGEDGGGARGEEGFEAAIKLAYKEEFEFLLEDKWAAVGDIKVRGNGKTFDGLVHRCPPKLWRWLASRGMRGAPSLPEKLDVGDEVRGPAMIIDNTDYCDCTRGDNSDDEHISLYCFAVASVTGTYVSAPYVASSM</sequence>
<organism evidence="1 2">
    <name type="scientific">Athelia psychrophila</name>
    <dbReference type="NCBI Taxonomy" id="1759441"/>
    <lineage>
        <taxon>Eukaryota</taxon>
        <taxon>Fungi</taxon>
        <taxon>Dikarya</taxon>
        <taxon>Basidiomycota</taxon>
        <taxon>Agaricomycotina</taxon>
        <taxon>Agaricomycetes</taxon>
        <taxon>Agaricomycetidae</taxon>
        <taxon>Atheliales</taxon>
        <taxon>Atheliaceae</taxon>
        <taxon>Athelia</taxon>
    </lineage>
</organism>
<name>A0A167WU14_9AGAM</name>
<gene>
    <name evidence="1" type="ORF">FIBSPDRAFT_966434</name>
</gene>
<evidence type="ECO:0000313" key="2">
    <source>
        <dbReference type="Proteomes" id="UP000076532"/>
    </source>
</evidence>
<dbReference type="AlphaFoldDB" id="A0A167WU14"/>
<dbReference type="EMBL" id="KV417786">
    <property type="protein sequence ID" value="KZP06475.1"/>
    <property type="molecule type" value="Genomic_DNA"/>
</dbReference>
<protein>
    <submittedName>
        <fullName evidence="1">Uncharacterized protein</fullName>
    </submittedName>
</protein>
<reference evidence="1 2" key="1">
    <citation type="journal article" date="2016" name="Mol. Biol. Evol.">
        <title>Comparative Genomics of Early-Diverging Mushroom-Forming Fungi Provides Insights into the Origins of Lignocellulose Decay Capabilities.</title>
        <authorList>
            <person name="Nagy L.G."/>
            <person name="Riley R."/>
            <person name="Tritt A."/>
            <person name="Adam C."/>
            <person name="Daum C."/>
            <person name="Floudas D."/>
            <person name="Sun H."/>
            <person name="Yadav J.S."/>
            <person name="Pangilinan J."/>
            <person name="Larsson K.H."/>
            <person name="Matsuura K."/>
            <person name="Barry K."/>
            <person name="Labutti K."/>
            <person name="Kuo R."/>
            <person name="Ohm R.A."/>
            <person name="Bhattacharya S.S."/>
            <person name="Shirouzu T."/>
            <person name="Yoshinaga Y."/>
            <person name="Martin F.M."/>
            <person name="Grigoriev I.V."/>
            <person name="Hibbett D.S."/>
        </authorList>
    </citation>
    <scope>NUCLEOTIDE SEQUENCE [LARGE SCALE GENOMIC DNA]</scope>
    <source>
        <strain evidence="1 2">CBS 109695</strain>
    </source>
</reference>
<proteinExistence type="predicted"/>
<keyword evidence="2" id="KW-1185">Reference proteome</keyword>
<dbReference type="OrthoDB" id="3643at2759"/>